<reference evidence="3" key="1">
    <citation type="submission" date="2020-06" db="EMBL/GenBank/DDBJ databases">
        <title>A chromosome-scale genome assembly of Talaromyces rugulosus W13939.</title>
        <authorList>
            <person name="Wang B."/>
            <person name="Guo L."/>
            <person name="Ye K."/>
            <person name="Wang L."/>
        </authorList>
    </citation>
    <scope>NUCLEOTIDE SEQUENCE [LARGE SCALE GENOMIC DNA]</scope>
    <source>
        <strain evidence="3">W13939</strain>
    </source>
</reference>
<name>A0A7H8QT86_TALRU</name>
<sequence length="196" mass="20468">MKLTSILPATLLAVGITALPVEKRSSTGFSAIAARSGSPIHLLPINAAGSGLYVGGSPSTYCPDMVDPCPPGNETVFANAFNLLYQYVEVPGGQALFVKSSGAVSYTSPHSISMPSGSQQGPFDWVKGSPFGRYTTTSFGADGFMACPDYSTNTTAWQVFAAIKNATVPTGNVEDCLGFDALTTPYSGSIPTWEYV</sequence>
<dbReference type="PANTHER" id="PTHR42047">
    <property type="entry name" value="PROTEIN, PUTATIVE (AFU_ORTHOLOGUE AFUA_6G03560)-RELATED"/>
    <property type="match status" value="1"/>
</dbReference>
<feature type="signal peptide" evidence="1">
    <location>
        <begin position="1"/>
        <end position="18"/>
    </location>
</feature>
<organism evidence="2 3">
    <name type="scientific">Talaromyces rugulosus</name>
    <name type="common">Penicillium rugulosum</name>
    <dbReference type="NCBI Taxonomy" id="121627"/>
    <lineage>
        <taxon>Eukaryota</taxon>
        <taxon>Fungi</taxon>
        <taxon>Dikarya</taxon>
        <taxon>Ascomycota</taxon>
        <taxon>Pezizomycotina</taxon>
        <taxon>Eurotiomycetes</taxon>
        <taxon>Eurotiomycetidae</taxon>
        <taxon>Eurotiales</taxon>
        <taxon>Trichocomaceae</taxon>
        <taxon>Talaromyces</taxon>
        <taxon>Talaromyces sect. Islandici</taxon>
    </lineage>
</organism>
<evidence type="ECO:0000313" key="3">
    <source>
        <dbReference type="Proteomes" id="UP000509510"/>
    </source>
</evidence>
<dbReference type="InterPro" id="IPR052820">
    <property type="entry name" value="PhiA_domain"/>
</dbReference>
<dbReference type="AlphaFoldDB" id="A0A7H8QT86"/>
<keyword evidence="3" id="KW-1185">Reference proteome</keyword>
<keyword evidence="1" id="KW-0732">Signal</keyword>
<accession>A0A7H8QT86</accession>
<dbReference type="OrthoDB" id="5430620at2759"/>
<evidence type="ECO:0000313" key="2">
    <source>
        <dbReference type="EMBL" id="QKX57177.1"/>
    </source>
</evidence>
<evidence type="ECO:0008006" key="4">
    <source>
        <dbReference type="Google" id="ProtNLM"/>
    </source>
</evidence>
<dbReference type="RefSeq" id="XP_035343355.1">
    <property type="nucleotide sequence ID" value="XM_035487462.1"/>
</dbReference>
<feature type="chain" id="PRO_5028962765" description="IgE-binding protein" evidence="1">
    <location>
        <begin position="19"/>
        <end position="196"/>
    </location>
</feature>
<dbReference type="Proteomes" id="UP000509510">
    <property type="component" value="Chromosome II"/>
</dbReference>
<dbReference type="GeneID" id="55991787"/>
<dbReference type="KEGG" id="trg:TRUGW13939_04285"/>
<proteinExistence type="predicted"/>
<protein>
    <recommendedName>
        <fullName evidence="4">IgE-binding protein</fullName>
    </recommendedName>
</protein>
<evidence type="ECO:0000256" key="1">
    <source>
        <dbReference type="SAM" id="SignalP"/>
    </source>
</evidence>
<dbReference type="EMBL" id="CP055899">
    <property type="protein sequence ID" value="QKX57177.1"/>
    <property type="molecule type" value="Genomic_DNA"/>
</dbReference>
<gene>
    <name evidence="2" type="ORF">TRUGW13939_04285</name>
</gene>
<dbReference type="PANTHER" id="PTHR42047:SF1">
    <property type="entry name" value="PROTEIN, PUTATIVE (AFU_ORTHOLOGUE AFUA_6G03560)-RELATED"/>
    <property type="match status" value="1"/>
</dbReference>